<dbReference type="AlphaFoldDB" id="A0A1L3GQ84"/>
<keyword evidence="2" id="KW-1185">Reference proteome</keyword>
<sequence length="374" mass="42241">MLFALLSLLLLAGLGWLGLRTIGVVTLETHEGYFGPALSPDGRSIWLFQRNASGLAVGMGWEFFSPPARVFLRRDELTLRRYDRDSGQVETLLRWPSTPLVGKKLHHYRGRILGIPTARISLPQGGPPEYAAKMTHIRQPRSQGWSISGTWDGPDSALPDWKENGHGTAGLSEPVVVGELEVMVMRGEEGFNAAIVLLDHDRRQAEVLVRNDDYKDLYPEGAQFDALLEFSRKQDIDRLNEMRRTRQELVTAFRAQGMNEGAALLAAGKEMARLGWWPTPAAVTAREVSAFPDHLRVFTIDPMELRVGLFADLKEAMDHPGEPVERRGRYVRHRDYSTSEELNAFLETKPEEFGVQVEDRKWHMLLIPPRPASR</sequence>
<organism evidence="1 2">
    <name type="scientific">Syntrophotalea acetylenivorans</name>
    <dbReference type="NCBI Taxonomy" id="1842532"/>
    <lineage>
        <taxon>Bacteria</taxon>
        <taxon>Pseudomonadati</taxon>
        <taxon>Thermodesulfobacteriota</taxon>
        <taxon>Desulfuromonadia</taxon>
        <taxon>Desulfuromonadales</taxon>
        <taxon>Syntrophotaleaceae</taxon>
        <taxon>Syntrophotalea</taxon>
    </lineage>
</organism>
<dbReference type="KEGG" id="pef:A7E78_09810"/>
<evidence type="ECO:0000313" key="1">
    <source>
        <dbReference type="EMBL" id="APG28111.1"/>
    </source>
</evidence>
<dbReference type="EMBL" id="CP015519">
    <property type="protein sequence ID" value="APG28111.1"/>
    <property type="molecule type" value="Genomic_DNA"/>
</dbReference>
<dbReference type="RefSeq" id="WP_072284071.1">
    <property type="nucleotide sequence ID" value="NZ_CP015519.1"/>
</dbReference>
<accession>A0A1L3GQ84</accession>
<evidence type="ECO:0000313" key="2">
    <source>
        <dbReference type="Proteomes" id="UP000182517"/>
    </source>
</evidence>
<dbReference type="Proteomes" id="UP000182517">
    <property type="component" value="Chromosome"/>
</dbReference>
<dbReference type="OrthoDB" id="9835589at2"/>
<reference evidence="1 2" key="1">
    <citation type="journal article" date="2017" name="Genome Announc.">
        <title>Complete Genome Sequences of Two Acetylene-Fermenting Pelobacter acetylenicus Strains.</title>
        <authorList>
            <person name="Sutton J.M."/>
            <person name="Baesman S.M."/>
            <person name="Fierst J.L."/>
            <person name="Poret-Peterson A.T."/>
            <person name="Oremland R.S."/>
            <person name="Dunlap D.S."/>
            <person name="Akob D.M."/>
        </authorList>
    </citation>
    <scope>NUCLEOTIDE SEQUENCE [LARGE SCALE GENOMIC DNA]</scope>
    <source>
        <strain evidence="1 2">SFB93</strain>
    </source>
</reference>
<proteinExistence type="predicted"/>
<name>A0A1L3GQ84_9BACT</name>
<protein>
    <submittedName>
        <fullName evidence="1">Uncharacterized protein</fullName>
    </submittedName>
</protein>
<gene>
    <name evidence="1" type="ORF">A7E78_09810</name>
</gene>